<organism evidence="1 2">
    <name type="scientific">Bacteroides fragilis 3_1_12</name>
    <dbReference type="NCBI Taxonomy" id="457424"/>
    <lineage>
        <taxon>Bacteria</taxon>
        <taxon>Pseudomonadati</taxon>
        <taxon>Bacteroidota</taxon>
        <taxon>Bacteroidia</taxon>
        <taxon>Bacteroidales</taxon>
        <taxon>Bacteroidaceae</taxon>
        <taxon>Bacteroides</taxon>
    </lineage>
</organism>
<dbReference type="EMBL" id="EQ973213">
    <property type="protein sequence ID" value="EFR51317.1"/>
    <property type="molecule type" value="Genomic_DNA"/>
</dbReference>
<name>A0ABN0BF20_BACFG</name>
<protein>
    <submittedName>
        <fullName evidence="1">Uncharacterized protein</fullName>
    </submittedName>
</protein>
<evidence type="ECO:0000313" key="2">
    <source>
        <dbReference type="Proteomes" id="UP000005101"/>
    </source>
</evidence>
<gene>
    <name evidence="1" type="ORF">BFAG_00011</name>
</gene>
<accession>A0ABN0BF20</accession>
<proteinExistence type="predicted"/>
<evidence type="ECO:0000313" key="1">
    <source>
        <dbReference type="EMBL" id="EFR51317.1"/>
    </source>
</evidence>
<keyword evidence="2" id="KW-1185">Reference proteome</keyword>
<sequence length="27" mass="3077">MLSAEYDTKLCEISLLQISGKITKYLD</sequence>
<reference evidence="1 2" key="1">
    <citation type="submission" date="2008-12" db="EMBL/GenBank/DDBJ databases">
        <title>Annotation of Bacteroides fragilis strain 3_1_12.</title>
        <authorList>
            <consortium name="The Broad Institute Genome Sequencing Platform"/>
            <person name="Ward D."/>
            <person name="Young S.K."/>
            <person name="Kodira C.D."/>
            <person name="Zeng Q."/>
            <person name="Koehrsen M."/>
            <person name="Alvarado L."/>
            <person name="Berlin A."/>
            <person name="Borenstein D."/>
            <person name="Chen Z."/>
            <person name="Engels R."/>
            <person name="Freedman E."/>
            <person name="Gellesch M."/>
            <person name="Goldberg J."/>
            <person name="Griggs A."/>
            <person name="Gujja S."/>
            <person name="Heiman D."/>
            <person name="Hepburn T."/>
            <person name="Howarth C."/>
            <person name="Jen D."/>
            <person name="Larson L."/>
            <person name="Lewis B."/>
            <person name="Mehta T."/>
            <person name="Park D."/>
            <person name="Pearson M."/>
            <person name="Roberts A."/>
            <person name="Saif S."/>
            <person name="Shea T."/>
            <person name="Shenoy N."/>
            <person name="Sisk P."/>
            <person name="Stolte C."/>
            <person name="Sykes S."/>
            <person name="Walk T."/>
            <person name="White J."/>
            <person name="Yandava C."/>
            <person name="Allen-Vercoe E."/>
            <person name="Strauss J."/>
            <person name="Ambrose C."/>
            <person name="Lander E."/>
            <person name="Nusbaum C."/>
            <person name="Galagan J."/>
            <person name="Birren B."/>
        </authorList>
    </citation>
    <scope>NUCLEOTIDE SEQUENCE [LARGE SCALE GENOMIC DNA]</scope>
    <source>
        <strain evidence="1 2">3_1_12</strain>
    </source>
</reference>
<dbReference type="Proteomes" id="UP000005101">
    <property type="component" value="Unassembled WGS sequence"/>
</dbReference>